<dbReference type="Proteomes" id="UP001199424">
    <property type="component" value="Unassembled WGS sequence"/>
</dbReference>
<dbReference type="InterPro" id="IPR004360">
    <property type="entry name" value="Glyas_Fos-R_dOase_dom"/>
</dbReference>
<dbReference type="InterPro" id="IPR051785">
    <property type="entry name" value="MMCE/EMCE_epimerase"/>
</dbReference>
<accession>A0AAE3APM3</accession>
<keyword evidence="4" id="KW-1185">Reference proteome</keyword>
<feature type="domain" description="VOC" evidence="2">
    <location>
        <begin position="9"/>
        <end position="129"/>
    </location>
</feature>
<evidence type="ECO:0000313" key="4">
    <source>
        <dbReference type="Proteomes" id="UP001199424"/>
    </source>
</evidence>
<dbReference type="CDD" id="cd06587">
    <property type="entry name" value="VOC"/>
    <property type="match status" value="1"/>
</dbReference>
<dbReference type="Gene3D" id="3.10.180.10">
    <property type="entry name" value="2,3-Dihydroxybiphenyl 1,2-Dioxygenase, domain 1"/>
    <property type="match status" value="1"/>
</dbReference>
<dbReference type="SUPFAM" id="SSF54593">
    <property type="entry name" value="Glyoxalase/Bleomycin resistance protein/Dihydroxybiphenyl dioxygenase"/>
    <property type="match status" value="1"/>
</dbReference>
<sequence>MKFPEMLTGVQHIGVPTNDLEKTVAFYETIGFQPVLETVNEAANERVTFLQLKNLVIETYENHAAVGKPGAIDHIALDTTDVEAAFAAAKEAGLTMLDDEIHGLPFWANGVKFFTVEGPNGEKVEFCQKL</sequence>
<dbReference type="AlphaFoldDB" id="A0AAE3APM3"/>
<proteinExistence type="predicted"/>
<evidence type="ECO:0000313" key="3">
    <source>
        <dbReference type="EMBL" id="MCC2137863.1"/>
    </source>
</evidence>
<organism evidence="3 4">
    <name type="scientific">Hominenteromicrobium mulieris</name>
    <dbReference type="NCBI Taxonomy" id="2885357"/>
    <lineage>
        <taxon>Bacteria</taxon>
        <taxon>Bacillati</taxon>
        <taxon>Bacillota</taxon>
        <taxon>Clostridia</taxon>
        <taxon>Eubacteriales</taxon>
        <taxon>Oscillospiraceae</taxon>
        <taxon>Hominenteromicrobium</taxon>
    </lineage>
</organism>
<evidence type="ECO:0000256" key="1">
    <source>
        <dbReference type="ARBA" id="ARBA00022723"/>
    </source>
</evidence>
<evidence type="ECO:0000259" key="2">
    <source>
        <dbReference type="PROSITE" id="PS51819"/>
    </source>
</evidence>
<dbReference type="GO" id="GO:0004493">
    <property type="term" value="F:methylmalonyl-CoA epimerase activity"/>
    <property type="evidence" value="ECO:0007669"/>
    <property type="project" value="TreeGrafter"/>
</dbReference>
<reference evidence="3" key="1">
    <citation type="submission" date="2021-10" db="EMBL/GenBank/DDBJ databases">
        <title>Anaerobic single-cell dispensing facilitates the cultivation of human gut bacteria.</title>
        <authorList>
            <person name="Afrizal A."/>
        </authorList>
    </citation>
    <scope>NUCLEOTIDE SEQUENCE</scope>
    <source>
        <strain evidence="3">CLA-AA-H250</strain>
    </source>
</reference>
<dbReference type="InterPro" id="IPR029068">
    <property type="entry name" value="Glyas_Bleomycin-R_OHBP_Dase"/>
</dbReference>
<protein>
    <submittedName>
        <fullName evidence="3">VOC family protein</fullName>
    </submittedName>
</protein>
<dbReference type="RefSeq" id="WP_308450003.1">
    <property type="nucleotide sequence ID" value="NZ_JAJEQC010000018.1"/>
</dbReference>
<dbReference type="PROSITE" id="PS51819">
    <property type="entry name" value="VOC"/>
    <property type="match status" value="1"/>
</dbReference>
<keyword evidence="1" id="KW-0479">Metal-binding</keyword>
<dbReference type="PANTHER" id="PTHR43048:SF3">
    <property type="entry name" value="METHYLMALONYL-COA EPIMERASE, MITOCHONDRIAL"/>
    <property type="match status" value="1"/>
</dbReference>
<gene>
    <name evidence="3" type="ORF">LKD31_12740</name>
</gene>
<comment type="caution">
    <text evidence="3">The sequence shown here is derived from an EMBL/GenBank/DDBJ whole genome shotgun (WGS) entry which is preliminary data.</text>
</comment>
<name>A0AAE3APM3_9FIRM</name>
<dbReference type="Pfam" id="PF00903">
    <property type="entry name" value="Glyoxalase"/>
    <property type="match status" value="1"/>
</dbReference>
<dbReference type="PANTHER" id="PTHR43048">
    <property type="entry name" value="METHYLMALONYL-COA EPIMERASE"/>
    <property type="match status" value="1"/>
</dbReference>
<dbReference type="GO" id="GO:0046491">
    <property type="term" value="P:L-methylmalonyl-CoA metabolic process"/>
    <property type="evidence" value="ECO:0007669"/>
    <property type="project" value="TreeGrafter"/>
</dbReference>
<dbReference type="GO" id="GO:0046872">
    <property type="term" value="F:metal ion binding"/>
    <property type="evidence" value="ECO:0007669"/>
    <property type="project" value="UniProtKB-KW"/>
</dbReference>
<dbReference type="InterPro" id="IPR037523">
    <property type="entry name" value="VOC_core"/>
</dbReference>
<dbReference type="EMBL" id="JAJEQC010000018">
    <property type="protein sequence ID" value="MCC2137863.1"/>
    <property type="molecule type" value="Genomic_DNA"/>
</dbReference>